<dbReference type="GeneID" id="63732391"/>
<protein>
    <submittedName>
        <fullName evidence="2">Uncharacterized protein</fullName>
    </submittedName>
</protein>
<reference evidence="3" key="1">
    <citation type="journal article" date="2017" name="Genome Biol.">
        <title>Comparative genomics reveals high biological diversity and specific adaptations in the industrially and medically important fungal genus Aspergillus.</title>
        <authorList>
            <person name="de Vries R.P."/>
            <person name="Riley R."/>
            <person name="Wiebenga A."/>
            <person name="Aguilar-Osorio G."/>
            <person name="Amillis S."/>
            <person name="Uchima C.A."/>
            <person name="Anderluh G."/>
            <person name="Asadollahi M."/>
            <person name="Askin M."/>
            <person name="Barry K."/>
            <person name="Battaglia E."/>
            <person name="Bayram O."/>
            <person name="Benocci T."/>
            <person name="Braus-Stromeyer S.A."/>
            <person name="Caldana C."/>
            <person name="Canovas D."/>
            <person name="Cerqueira G.C."/>
            <person name="Chen F."/>
            <person name="Chen W."/>
            <person name="Choi C."/>
            <person name="Clum A."/>
            <person name="Dos Santos R.A."/>
            <person name="Damasio A.R."/>
            <person name="Diallinas G."/>
            <person name="Emri T."/>
            <person name="Fekete E."/>
            <person name="Flipphi M."/>
            <person name="Freyberg S."/>
            <person name="Gallo A."/>
            <person name="Gournas C."/>
            <person name="Habgood R."/>
            <person name="Hainaut M."/>
            <person name="Harispe M.L."/>
            <person name="Henrissat B."/>
            <person name="Hilden K.S."/>
            <person name="Hope R."/>
            <person name="Hossain A."/>
            <person name="Karabika E."/>
            <person name="Karaffa L."/>
            <person name="Karanyi Z."/>
            <person name="Krasevec N."/>
            <person name="Kuo A."/>
            <person name="Kusch H."/>
            <person name="LaButti K."/>
            <person name="Lagendijk E.L."/>
            <person name="Lapidus A."/>
            <person name="Levasseur A."/>
            <person name="Lindquist E."/>
            <person name="Lipzen A."/>
            <person name="Logrieco A.F."/>
            <person name="MacCabe A."/>
            <person name="Maekelae M.R."/>
            <person name="Malavazi I."/>
            <person name="Melin P."/>
            <person name="Meyer V."/>
            <person name="Mielnichuk N."/>
            <person name="Miskei M."/>
            <person name="Molnar A.P."/>
            <person name="Mule G."/>
            <person name="Ngan C.Y."/>
            <person name="Orejas M."/>
            <person name="Orosz E."/>
            <person name="Ouedraogo J.P."/>
            <person name="Overkamp K.M."/>
            <person name="Park H.-S."/>
            <person name="Perrone G."/>
            <person name="Piumi F."/>
            <person name="Punt P.J."/>
            <person name="Ram A.F."/>
            <person name="Ramon A."/>
            <person name="Rauscher S."/>
            <person name="Record E."/>
            <person name="Riano-Pachon D.M."/>
            <person name="Robert V."/>
            <person name="Roehrig J."/>
            <person name="Ruller R."/>
            <person name="Salamov A."/>
            <person name="Salih N.S."/>
            <person name="Samson R.A."/>
            <person name="Sandor E."/>
            <person name="Sanguinetti M."/>
            <person name="Schuetze T."/>
            <person name="Sepcic K."/>
            <person name="Shelest E."/>
            <person name="Sherlock G."/>
            <person name="Sophianopoulou V."/>
            <person name="Squina F.M."/>
            <person name="Sun H."/>
            <person name="Susca A."/>
            <person name="Todd R.B."/>
            <person name="Tsang A."/>
            <person name="Unkles S.E."/>
            <person name="van de Wiele N."/>
            <person name="van Rossen-Uffink D."/>
            <person name="Oliveira J.V."/>
            <person name="Vesth T.C."/>
            <person name="Visser J."/>
            <person name="Yu J.-H."/>
            <person name="Zhou M."/>
            <person name="Andersen M.R."/>
            <person name="Archer D.B."/>
            <person name="Baker S.E."/>
            <person name="Benoit I."/>
            <person name="Brakhage A.A."/>
            <person name="Braus G.H."/>
            <person name="Fischer R."/>
            <person name="Frisvad J.C."/>
            <person name="Goldman G.H."/>
            <person name="Houbraken J."/>
            <person name="Oakley B."/>
            <person name="Pocsi I."/>
            <person name="Scazzocchio C."/>
            <person name="Seiboth B."/>
            <person name="vanKuyk P.A."/>
            <person name="Wortman J."/>
            <person name="Dyer P.S."/>
            <person name="Grigoriev I.V."/>
        </authorList>
    </citation>
    <scope>NUCLEOTIDE SEQUENCE [LARGE SCALE GENOMIC DNA]</scope>
    <source>
        <strain evidence="3">CBS 583.65</strain>
    </source>
</reference>
<dbReference type="AlphaFoldDB" id="A0A1L9PBF9"/>
<proteinExistence type="predicted"/>
<keyword evidence="3" id="KW-1185">Reference proteome</keyword>
<accession>A0A1L9PBF9</accession>
<sequence length="165" mass="17015">MAAIRNTVLFLLAATSATVSAEHLKVVFSAGDFSTISGPAGGNTNGHYGGFAIINDNGDAIYNDGTPDDHSPCYNTGDGREFTIEGDCWSSPRTFHCKADFAGHPESCEVKDADGNVLGSGEGQTDTTFIGISIGQDSSCVVEFDSDSDGCPVDDGNGPLHVTSG</sequence>
<dbReference type="RefSeq" id="XP_040664623.1">
    <property type="nucleotide sequence ID" value="XM_040816880.1"/>
</dbReference>
<dbReference type="EMBL" id="KV878126">
    <property type="protein sequence ID" value="OJI98860.1"/>
    <property type="molecule type" value="Genomic_DNA"/>
</dbReference>
<organism evidence="2 3">
    <name type="scientific">Aspergillus versicolor CBS 583.65</name>
    <dbReference type="NCBI Taxonomy" id="1036611"/>
    <lineage>
        <taxon>Eukaryota</taxon>
        <taxon>Fungi</taxon>
        <taxon>Dikarya</taxon>
        <taxon>Ascomycota</taxon>
        <taxon>Pezizomycotina</taxon>
        <taxon>Eurotiomycetes</taxon>
        <taxon>Eurotiomycetidae</taxon>
        <taxon>Eurotiales</taxon>
        <taxon>Aspergillaceae</taxon>
        <taxon>Aspergillus</taxon>
        <taxon>Aspergillus subgen. Nidulantes</taxon>
    </lineage>
</organism>
<dbReference type="OrthoDB" id="4387630at2759"/>
<feature type="chain" id="PRO_5012973599" evidence="1">
    <location>
        <begin position="22"/>
        <end position="165"/>
    </location>
</feature>
<dbReference type="VEuPathDB" id="FungiDB:ASPVEDRAFT_80489"/>
<name>A0A1L9PBF9_ASPVE</name>
<feature type="signal peptide" evidence="1">
    <location>
        <begin position="1"/>
        <end position="21"/>
    </location>
</feature>
<evidence type="ECO:0000313" key="2">
    <source>
        <dbReference type="EMBL" id="OJI98860.1"/>
    </source>
</evidence>
<dbReference type="Proteomes" id="UP000184073">
    <property type="component" value="Unassembled WGS sequence"/>
</dbReference>
<evidence type="ECO:0000256" key="1">
    <source>
        <dbReference type="SAM" id="SignalP"/>
    </source>
</evidence>
<keyword evidence="1" id="KW-0732">Signal</keyword>
<evidence type="ECO:0000313" key="3">
    <source>
        <dbReference type="Proteomes" id="UP000184073"/>
    </source>
</evidence>
<gene>
    <name evidence="2" type="ORF">ASPVEDRAFT_80489</name>
</gene>